<keyword evidence="3" id="KW-0812">Transmembrane</keyword>
<comment type="similarity">
    <text evidence="1">Belongs to the 'GDSL' lipolytic enzyme family.</text>
</comment>
<dbReference type="PANTHER" id="PTHR43695">
    <property type="entry name" value="PUTATIVE (AFU_ORTHOLOGUE AFUA_2G17250)-RELATED"/>
    <property type="match status" value="1"/>
</dbReference>
<keyword evidence="6" id="KW-1185">Reference proteome</keyword>
<evidence type="ECO:0000256" key="1">
    <source>
        <dbReference type="ARBA" id="ARBA00008668"/>
    </source>
</evidence>
<organism evidence="5 6">
    <name type="scientific">Orenia metallireducens</name>
    <dbReference type="NCBI Taxonomy" id="1413210"/>
    <lineage>
        <taxon>Bacteria</taxon>
        <taxon>Bacillati</taxon>
        <taxon>Bacillota</taxon>
        <taxon>Clostridia</taxon>
        <taxon>Halanaerobiales</taxon>
        <taxon>Halobacteroidaceae</taxon>
        <taxon>Orenia</taxon>
    </lineage>
</organism>
<evidence type="ECO:0000259" key="4">
    <source>
        <dbReference type="Pfam" id="PF13472"/>
    </source>
</evidence>
<dbReference type="PANTHER" id="PTHR43695:SF1">
    <property type="entry name" value="RHAMNOGALACTURONAN ACETYLESTERASE"/>
    <property type="match status" value="1"/>
</dbReference>
<dbReference type="RefSeq" id="WP_216358754.1">
    <property type="nucleotide sequence ID" value="NZ_OBDZ01000005.1"/>
</dbReference>
<proteinExistence type="inferred from homology"/>
<keyword evidence="3" id="KW-1133">Transmembrane helix</keyword>
<protein>
    <submittedName>
        <fullName evidence="5">Lysophospholipase L1</fullName>
    </submittedName>
</protein>
<feature type="domain" description="SGNH hydrolase-type esterase" evidence="4">
    <location>
        <begin position="89"/>
        <end position="279"/>
    </location>
</feature>
<dbReference type="AlphaFoldDB" id="A0A285GAU3"/>
<dbReference type="Pfam" id="PF13472">
    <property type="entry name" value="Lipase_GDSL_2"/>
    <property type="match status" value="2"/>
</dbReference>
<dbReference type="InterPro" id="IPR037459">
    <property type="entry name" value="RhgT-like"/>
</dbReference>
<dbReference type="CDD" id="cd01821">
    <property type="entry name" value="Rhamnogalacturan_acetylesterase_like"/>
    <property type="match status" value="2"/>
</dbReference>
<name>A0A285GAU3_9FIRM</name>
<reference evidence="6" key="1">
    <citation type="submission" date="2017-09" db="EMBL/GenBank/DDBJ databases">
        <authorList>
            <person name="Varghese N."/>
            <person name="Submissions S."/>
        </authorList>
    </citation>
    <scope>NUCLEOTIDE SEQUENCE [LARGE SCALE GENOMIC DNA]</scope>
    <source>
        <strain evidence="6">MSL47</strain>
    </source>
</reference>
<evidence type="ECO:0000256" key="2">
    <source>
        <dbReference type="ARBA" id="ARBA00022801"/>
    </source>
</evidence>
<dbReference type="EMBL" id="OBDZ01000005">
    <property type="protein sequence ID" value="SNY19636.1"/>
    <property type="molecule type" value="Genomic_DNA"/>
</dbReference>
<dbReference type="InterPro" id="IPR013830">
    <property type="entry name" value="SGNH_hydro"/>
</dbReference>
<dbReference type="GO" id="GO:0016787">
    <property type="term" value="F:hydrolase activity"/>
    <property type="evidence" value="ECO:0007669"/>
    <property type="project" value="UniProtKB-KW"/>
</dbReference>
<dbReference type="Gene3D" id="3.40.50.1110">
    <property type="entry name" value="SGNH hydrolase"/>
    <property type="match status" value="2"/>
</dbReference>
<dbReference type="SUPFAM" id="SSF52266">
    <property type="entry name" value="SGNH hydrolase"/>
    <property type="match status" value="2"/>
</dbReference>
<keyword evidence="2" id="KW-0378">Hydrolase</keyword>
<gene>
    <name evidence="5" type="ORF">SAMN06265827_105161</name>
</gene>
<evidence type="ECO:0000256" key="3">
    <source>
        <dbReference type="SAM" id="Phobius"/>
    </source>
</evidence>
<dbReference type="Proteomes" id="UP000219573">
    <property type="component" value="Unassembled WGS sequence"/>
</dbReference>
<feature type="domain" description="SGNH hydrolase-type esterase" evidence="4">
    <location>
        <begin position="361"/>
        <end position="552"/>
    </location>
</feature>
<feature type="transmembrane region" description="Helical" evidence="3">
    <location>
        <begin position="12"/>
        <end position="29"/>
    </location>
</feature>
<accession>A0A285GAU3</accession>
<sequence>MLKNLVDQKTLGFTIILICLFTALFNVGYSKIANAFSHGPLKEDKKETVEQQDYWDEGKQLWNVEAFKNDDDKSKASQGLEKATIFIAGDSTASIYEAERYPRTGWAQIFENFFYDNIKVDDMAVSGRSSRSFIDEGYFDKMAQKIKKGDYLFIQFGHNDQKNDERHTEPFTTYKGYLIKYIDLARSKGATPVLLTSIHRLKYNSKGKIRDTHGDYLVAVKELGNELDVPVLDMAQKTEDLYNEIGYEKAKKLYMVLEPGEYKNYPDGRDDTTHLTEQGAYTVSYLVTAAIKEAGLPLKNSLKNIEVGSPLKKFLKNTTSSVSQSNYWDESKQLWNVEAFKNDDDKSKASQGLEKATIFVAGDSTASIYKAEKYPRTGWAQVFEDFFYDNIKVDDMAVSGRSSRSFVDEGYFDKMAQKIKKGDYLFIQFGHNDQKNDERYTDPFTTYRGYLTKYIDLARSKGATPVLLTSIQRLGYSTSGKIVDTHGDYLVAVRMLGKKLNVPVLDMAKRTEELYNKLGFEKAKRLYMILEPGEYKNYPNGRDDTTHLTEQGAYTVSYLVTEAIRETDLSLLKNSLKDIKK</sequence>
<evidence type="ECO:0000313" key="5">
    <source>
        <dbReference type="EMBL" id="SNY19636.1"/>
    </source>
</evidence>
<evidence type="ECO:0000313" key="6">
    <source>
        <dbReference type="Proteomes" id="UP000219573"/>
    </source>
</evidence>
<keyword evidence="3" id="KW-0472">Membrane</keyword>
<dbReference type="InterPro" id="IPR036514">
    <property type="entry name" value="SGNH_hydro_sf"/>
</dbReference>